<organism evidence="2 3">
    <name type="scientific">Shewanella electrica</name>
    <dbReference type="NCBI Taxonomy" id="515560"/>
    <lineage>
        <taxon>Bacteria</taxon>
        <taxon>Pseudomonadati</taxon>
        <taxon>Pseudomonadota</taxon>
        <taxon>Gammaproteobacteria</taxon>
        <taxon>Alteromonadales</taxon>
        <taxon>Shewanellaceae</taxon>
        <taxon>Shewanella</taxon>
    </lineage>
</organism>
<feature type="compositionally biased region" description="Basic and acidic residues" evidence="1">
    <location>
        <begin position="108"/>
        <end position="124"/>
    </location>
</feature>
<evidence type="ECO:0000256" key="1">
    <source>
        <dbReference type="SAM" id="MobiDB-lite"/>
    </source>
</evidence>
<gene>
    <name evidence="2" type="ORF">L9G74_03870</name>
</gene>
<feature type="compositionally biased region" description="Polar residues" evidence="1">
    <location>
        <begin position="45"/>
        <end position="70"/>
    </location>
</feature>
<evidence type="ECO:0000313" key="3">
    <source>
        <dbReference type="Proteomes" id="UP001201549"/>
    </source>
</evidence>
<evidence type="ECO:0000313" key="2">
    <source>
        <dbReference type="EMBL" id="MCS4555562.1"/>
    </source>
</evidence>
<dbReference type="Proteomes" id="UP001201549">
    <property type="component" value="Unassembled WGS sequence"/>
</dbReference>
<dbReference type="EMBL" id="JAKOGG010000002">
    <property type="protein sequence ID" value="MCS4555562.1"/>
    <property type="molecule type" value="Genomic_DNA"/>
</dbReference>
<accession>A0ABT2FGV9</accession>
<feature type="region of interest" description="Disordered" evidence="1">
    <location>
        <begin position="103"/>
        <end position="125"/>
    </location>
</feature>
<name>A0ABT2FGV9_9GAMM</name>
<reference evidence="2 3" key="1">
    <citation type="submission" date="2022-02" db="EMBL/GenBank/DDBJ databases">
        <authorList>
            <person name="Zhuang L."/>
        </authorList>
    </citation>
    <scope>NUCLEOTIDE SEQUENCE [LARGE SCALE GENOMIC DNA]</scope>
    <source>
        <strain evidence="2 3">C32</strain>
    </source>
</reference>
<reference evidence="3" key="2">
    <citation type="submission" date="2023-07" db="EMBL/GenBank/DDBJ databases">
        <title>Shewanella mangrovi sp. nov., an acetaldehyde- degrading bacterium isolated from mangrove sediment.</title>
        <authorList>
            <person name="Liu Y."/>
        </authorList>
    </citation>
    <scope>NUCLEOTIDE SEQUENCE [LARGE SCALE GENOMIC DNA]</scope>
    <source>
        <strain evidence="3">C32</strain>
    </source>
</reference>
<protein>
    <recommendedName>
        <fullName evidence="4">FlxA-like protein</fullName>
    </recommendedName>
</protein>
<keyword evidence="3" id="KW-1185">Reference proteome</keyword>
<dbReference type="RefSeq" id="WP_238894960.1">
    <property type="nucleotide sequence ID" value="NZ_JAKOGG010000002.1"/>
</dbReference>
<comment type="caution">
    <text evidence="2">The sequence shown here is derived from an EMBL/GenBank/DDBJ whole genome shotgun (WGS) entry which is preliminary data.</text>
</comment>
<sequence length="148" mass="16269">MAISPLNVQLGASYTASHSQTTAPLQQKTLQVNLAQDDQVTISSEGQAQLARSNGQVLHQQANAKSNSSGVAAEEESTDPVEKLAKKIKELQERLEEIRQELAQLTSDKSEAAEQHRDELRTEQRMVSAQLMQATNQKAKLEEMQSQG</sequence>
<feature type="region of interest" description="Disordered" evidence="1">
    <location>
        <begin position="45"/>
        <end position="83"/>
    </location>
</feature>
<evidence type="ECO:0008006" key="4">
    <source>
        <dbReference type="Google" id="ProtNLM"/>
    </source>
</evidence>
<proteinExistence type="predicted"/>